<accession>A0A5D0WH06</accession>
<comment type="caution">
    <text evidence="2">The sequence shown here is derived from an EMBL/GenBank/DDBJ whole genome shotgun (WGS) entry which is preliminary data.</text>
</comment>
<dbReference type="EMBL" id="VSLA01000030">
    <property type="protein sequence ID" value="TYC82190.1"/>
    <property type="molecule type" value="Genomic_DNA"/>
</dbReference>
<proteinExistence type="predicted"/>
<feature type="region of interest" description="Disordered" evidence="1">
    <location>
        <begin position="106"/>
        <end position="125"/>
    </location>
</feature>
<reference evidence="2 3" key="1">
    <citation type="submission" date="2019-08" db="EMBL/GenBank/DDBJ databases">
        <title>Isolation and enrichment of carboxydotrophic bacteria from anaerobic sludge for the production of bio-based chemicals from syngas.</title>
        <authorList>
            <person name="Antares A.L."/>
            <person name="Moreira J."/>
            <person name="Diender M."/>
            <person name="Parshina S.N."/>
            <person name="Stams A.J.M."/>
            <person name="Alves M."/>
            <person name="Alves J.I."/>
            <person name="Sousa D.Z."/>
        </authorList>
    </citation>
    <scope>NUCLEOTIDE SEQUENCE [LARGE SCALE GENOMIC DNA]</scope>
    <source>
        <strain evidence="2 3">JM</strain>
    </source>
</reference>
<organism evidence="2 3">
    <name type="scientific">Acetobacterium wieringae</name>
    <dbReference type="NCBI Taxonomy" id="52694"/>
    <lineage>
        <taxon>Bacteria</taxon>
        <taxon>Bacillati</taxon>
        <taxon>Bacillota</taxon>
        <taxon>Clostridia</taxon>
        <taxon>Eubacteriales</taxon>
        <taxon>Eubacteriaceae</taxon>
        <taxon>Acetobacterium</taxon>
    </lineage>
</organism>
<evidence type="ECO:0000256" key="1">
    <source>
        <dbReference type="SAM" id="MobiDB-lite"/>
    </source>
</evidence>
<dbReference type="RefSeq" id="WP_148638662.1">
    <property type="nucleotide sequence ID" value="NZ_VSLA01000030.1"/>
</dbReference>
<sequence>MNVNFVSEMTAFNRWVKSNSLSATSRLLWFQMFLYWNEVGFPDWLQVDIVRLMGIVQVNSKNTVIRARDDLVRAGLLISKRGKNKEPNKYQFVLFSGQNSRSSFFDRETGNETGYQTGSDPGGQTGHLYKLNKDKPNNKKEKKPYGEFQMVHLTDEELLKLQDQYPDTWEDWIKRVDRGKAKKDYKYKNDYAGILSWIDKEEKEETQKAFNELMAEAEYLNPHYGIYQ</sequence>
<evidence type="ECO:0000313" key="3">
    <source>
        <dbReference type="Proteomes" id="UP000322619"/>
    </source>
</evidence>
<evidence type="ECO:0000313" key="2">
    <source>
        <dbReference type="EMBL" id="TYC82190.1"/>
    </source>
</evidence>
<protein>
    <submittedName>
        <fullName evidence="2">Helix-turn-helix domain-containing protein</fullName>
    </submittedName>
</protein>
<dbReference type="Proteomes" id="UP000322619">
    <property type="component" value="Unassembled WGS sequence"/>
</dbReference>
<dbReference type="AlphaFoldDB" id="A0A5D0WH06"/>
<name>A0A5D0WH06_9FIRM</name>
<gene>
    <name evidence="2" type="ORF">FXB42_16010</name>
</gene>